<feature type="domain" description="CSC1/OSCA1-like 7TM region" evidence="9">
    <location>
        <begin position="264"/>
        <end position="531"/>
    </location>
</feature>
<evidence type="ECO:0000313" key="13">
    <source>
        <dbReference type="Proteomes" id="UP000824469"/>
    </source>
</evidence>
<dbReference type="AlphaFoldDB" id="A0AA38CPY0"/>
<dbReference type="Pfam" id="PF13967">
    <property type="entry name" value="RSN1_TM"/>
    <property type="match status" value="1"/>
</dbReference>
<dbReference type="InterPro" id="IPR027815">
    <property type="entry name" value="CSC1/OSCA1-like_cyt"/>
</dbReference>
<proteinExistence type="inferred from homology"/>
<dbReference type="PANTHER" id="PTHR13018:SF117">
    <property type="entry name" value="CSC1-LIKE PROTEIN RXW8"/>
    <property type="match status" value="1"/>
</dbReference>
<dbReference type="PANTHER" id="PTHR13018">
    <property type="entry name" value="PROBABLE MEMBRANE PROTEIN DUF221-RELATED"/>
    <property type="match status" value="1"/>
</dbReference>
<keyword evidence="7" id="KW-0407">Ion channel</keyword>
<keyword evidence="5 8" id="KW-1133">Transmembrane helix</keyword>
<evidence type="ECO:0000256" key="7">
    <source>
        <dbReference type="ARBA" id="ARBA00023303"/>
    </source>
</evidence>
<evidence type="ECO:0000259" key="10">
    <source>
        <dbReference type="Pfam" id="PF13967"/>
    </source>
</evidence>
<evidence type="ECO:0000256" key="3">
    <source>
        <dbReference type="ARBA" id="ARBA00022448"/>
    </source>
</evidence>
<reference evidence="12 13" key="1">
    <citation type="journal article" date="2021" name="Nat. Plants">
        <title>The Taxus genome provides insights into paclitaxel biosynthesis.</title>
        <authorList>
            <person name="Xiong X."/>
            <person name="Gou J."/>
            <person name="Liao Q."/>
            <person name="Li Y."/>
            <person name="Zhou Q."/>
            <person name="Bi G."/>
            <person name="Li C."/>
            <person name="Du R."/>
            <person name="Wang X."/>
            <person name="Sun T."/>
            <person name="Guo L."/>
            <person name="Liang H."/>
            <person name="Lu P."/>
            <person name="Wu Y."/>
            <person name="Zhang Z."/>
            <person name="Ro D.K."/>
            <person name="Shang Y."/>
            <person name="Huang S."/>
            <person name="Yan J."/>
        </authorList>
    </citation>
    <scope>NUCLEOTIDE SEQUENCE [LARGE SCALE GENOMIC DNA]</scope>
    <source>
        <strain evidence="12">Ta-2019</strain>
    </source>
</reference>
<protein>
    <recommendedName>
        <fullName evidence="14">CSC1-like protein RXW8</fullName>
    </recommendedName>
</protein>
<evidence type="ECO:0000256" key="2">
    <source>
        <dbReference type="ARBA" id="ARBA00007779"/>
    </source>
</evidence>
<keyword evidence="7" id="KW-0406">Ion transport</keyword>
<evidence type="ECO:0000256" key="8">
    <source>
        <dbReference type="SAM" id="Phobius"/>
    </source>
</evidence>
<feature type="transmembrane region" description="Helical" evidence="8">
    <location>
        <begin position="359"/>
        <end position="380"/>
    </location>
</feature>
<feature type="transmembrane region" description="Helical" evidence="8">
    <location>
        <begin position="458"/>
        <end position="490"/>
    </location>
</feature>
<dbReference type="OMA" id="WLWTHCL"/>
<sequence length="664" mass="76210">IRVFAISALLCIFVLLPINYSGEKFRHGHFSHIPFESLDLFTITNIPRGSKRLWAHVFALYVISCSACCLLYFEYKGVAERRLSIFNESPPHPSHFTILVRGIPMSDKHSLSETVEHFFTQYYPLTYHSHQMIYRTGRVQALMDEAEKLYKKIVHFKSMHHFQRRAYRDGCLGICGTKMNPVDLYTKKLEHVERNARHGHSDYFQEAKELPAAFVSFKSRFSAAVAAQVRQSSNPMLWMTELAPEPGDVYWSNLSIPCRQLWFRKIVVLLGSIALSFVFLIPVTFVQGLSQLDRLQKYFPFLRKVLRTKVASQLITGYLPSVILQIFLYIIPPIMMLFSAIQGSVSYSGKKKSACSKMIYFTVWNVFFLNVLSGSVISQFNTILSNPKDLPTRLAKAVPRQATFFITYILTSGWASLSSELMQLFSLISNVCTLCTSKSTKDTGSAPSFPYHQEIPKVLLFGLIGFTCSVLAPLILPILLVYFSFGFIIYRNQMLNVYCRKYETGGQYWPVVHNGTIFSLILTQVIALGVFGIKKFPIASGLMIPLVVFTLLFNEYCRQRFSHIFKNYSAEILINKDREDDQSGLLDNILKSLDSEYLHPTLQPVDLSDTENNKEVNEESVISERNLRTSLVNYPLIRIFHLSRLKEIYMWLSMTLAYQERRVS</sequence>
<feature type="transmembrane region" description="Helical" evidence="8">
    <location>
        <begin position="266"/>
        <end position="290"/>
    </location>
</feature>
<dbReference type="GO" id="GO:0005227">
    <property type="term" value="F:calcium-activated cation channel activity"/>
    <property type="evidence" value="ECO:0007669"/>
    <property type="project" value="InterPro"/>
</dbReference>
<evidence type="ECO:0000259" key="9">
    <source>
        <dbReference type="Pfam" id="PF02714"/>
    </source>
</evidence>
<dbReference type="EMBL" id="JAHRHJ020000008">
    <property type="protein sequence ID" value="KAH9304770.1"/>
    <property type="molecule type" value="Genomic_DNA"/>
</dbReference>
<dbReference type="GO" id="GO:0005886">
    <property type="term" value="C:plasma membrane"/>
    <property type="evidence" value="ECO:0007669"/>
    <property type="project" value="TreeGrafter"/>
</dbReference>
<keyword evidence="3" id="KW-0813">Transport</keyword>
<evidence type="ECO:0000313" key="12">
    <source>
        <dbReference type="EMBL" id="KAH9304770.1"/>
    </source>
</evidence>
<dbReference type="Proteomes" id="UP000824469">
    <property type="component" value="Unassembled WGS sequence"/>
</dbReference>
<comment type="similarity">
    <text evidence="2">Belongs to the CSC1 (TC 1.A.17) family.</text>
</comment>
<dbReference type="Pfam" id="PF02714">
    <property type="entry name" value="RSN1_7TM"/>
    <property type="match status" value="1"/>
</dbReference>
<evidence type="ECO:0008006" key="14">
    <source>
        <dbReference type="Google" id="ProtNLM"/>
    </source>
</evidence>
<name>A0AA38CPY0_TAXCH</name>
<evidence type="ECO:0000256" key="5">
    <source>
        <dbReference type="ARBA" id="ARBA00022989"/>
    </source>
</evidence>
<dbReference type="InterPro" id="IPR045122">
    <property type="entry name" value="Csc1-like"/>
</dbReference>
<organism evidence="12 13">
    <name type="scientific">Taxus chinensis</name>
    <name type="common">Chinese yew</name>
    <name type="synonym">Taxus wallichiana var. chinensis</name>
    <dbReference type="NCBI Taxonomy" id="29808"/>
    <lineage>
        <taxon>Eukaryota</taxon>
        <taxon>Viridiplantae</taxon>
        <taxon>Streptophyta</taxon>
        <taxon>Embryophyta</taxon>
        <taxon>Tracheophyta</taxon>
        <taxon>Spermatophyta</taxon>
        <taxon>Pinopsida</taxon>
        <taxon>Pinidae</taxon>
        <taxon>Conifers II</taxon>
        <taxon>Cupressales</taxon>
        <taxon>Taxaceae</taxon>
        <taxon>Taxus</taxon>
    </lineage>
</organism>
<feature type="non-terminal residue" evidence="12">
    <location>
        <position position="1"/>
    </location>
</feature>
<accession>A0AA38CPY0</accession>
<keyword evidence="4 8" id="KW-0812">Transmembrane</keyword>
<dbReference type="Pfam" id="PF14703">
    <property type="entry name" value="PHM7_cyt"/>
    <property type="match status" value="1"/>
</dbReference>
<feature type="domain" description="CSC1/OSCA1-like cytosolic" evidence="11">
    <location>
        <begin position="95"/>
        <end position="253"/>
    </location>
</feature>
<keyword evidence="6 8" id="KW-0472">Membrane</keyword>
<comment type="caution">
    <text evidence="12">The sequence shown here is derived from an EMBL/GenBank/DDBJ whole genome shotgun (WGS) entry which is preliminary data.</text>
</comment>
<evidence type="ECO:0000256" key="6">
    <source>
        <dbReference type="ARBA" id="ARBA00023136"/>
    </source>
</evidence>
<dbReference type="InterPro" id="IPR003864">
    <property type="entry name" value="CSC1/OSCA1-like_7TM"/>
</dbReference>
<comment type="subcellular location">
    <subcellularLocation>
        <location evidence="1">Membrane</location>
        <topology evidence="1">Multi-pass membrane protein</topology>
    </subcellularLocation>
</comment>
<feature type="domain" description="CSC1/OSCA1-like N-terminal transmembrane" evidence="10">
    <location>
        <begin position="1"/>
        <end position="74"/>
    </location>
</feature>
<feature type="transmembrane region" description="Helical" evidence="8">
    <location>
        <begin position="511"/>
        <end position="532"/>
    </location>
</feature>
<evidence type="ECO:0000259" key="11">
    <source>
        <dbReference type="Pfam" id="PF14703"/>
    </source>
</evidence>
<feature type="transmembrane region" description="Helical" evidence="8">
    <location>
        <begin position="538"/>
        <end position="557"/>
    </location>
</feature>
<feature type="transmembrane region" description="Helical" evidence="8">
    <location>
        <begin position="53"/>
        <end position="73"/>
    </location>
</feature>
<gene>
    <name evidence="12" type="ORF">KI387_009174</name>
</gene>
<evidence type="ECO:0000256" key="4">
    <source>
        <dbReference type="ARBA" id="ARBA00022692"/>
    </source>
</evidence>
<keyword evidence="13" id="KW-1185">Reference proteome</keyword>
<evidence type="ECO:0000256" key="1">
    <source>
        <dbReference type="ARBA" id="ARBA00004141"/>
    </source>
</evidence>
<dbReference type="InterPro" id="IPR032880">
    <property type="entry name" value="CSC1/OSCA1-like_N"/>
</dbReference>
<feature type="transmembrane region" description="Helical" evidence="8">
    <location>
        <begin position="310"/>
        <end position="338"/>
    </location>
</feature>